<proteinExistence type="predicted"/>
<protein>
    <submittedName>
        <fullName evidence="3">Uncharacterized protein</fullName>
    </submittedName>
</protein>
<feature type="chain" id="PRO_5035770836" evidence="2">
    <location>
        <begin position="25"/>
        <end position="95"/>
    </location>
</feature>
<evidence type="ECO:0000313" key="4">
    <source>
        <dbReference type="Proteomes" id="UP000594638"/>
    </source>
</evidence>
<evidence type="ECO:0000256" key="1">
    <source>
        <dbReference type="SAM" id="MobiDB-lite"/>
    </source>
</evidence>
<keyword evidence="2" id="KW-0732">Signal</keyword>
<gene>
    <name evidence="3" type="ORF">OLEA9_A104245</name>
</gene>
<dbReference type="EMBL" id="CACTIH010005576">
    <property type="protein sequence ID" value="CAA2998029.1"/>
    <property type="molecule type" value="Genomic_DNA"/>
</dbReference>
<organism evidence="3 4">
    <name type="scientific">Olea europaea subsp. europaea</name>
    <dbReference type="NCBI Taxonomy" id="158383"/>
    <lineage>
        <taxon>Eukaryota</taxon>
        <taxon>Viridiplantae</taxon>
        <taxon>Streptophyta</taxon>
        <taxon>Embryophyta</taxon>
        <taxon>Tracheophyta</taxon>
        <taxon>Spermatophyta</taxon>
        <taxon>Magnoliopsida</taxon>
        <taxon>eudicotyledons</taxon>
        <taxon>Gunneridae</taxon>
        <taxon>Pentapetalae</taxon>
        <taxon>asterids</taxon>
        <taxon>lamiids</taxon>
        <taxon>Lamiales</taxon>
        <taxon>Oleaceae</taxon>
        <taxon>Oleeae</taxon>
        <taxon>Olea</taxon>
    </lineage>
</organism>
<keyword evidence="4" id="KW-1185">Reference proteome</keyword>
<evidence type="ECO:0000256" key="2">
    <source>
        <dbReference type="SAM" id="SignalP"/>
    </source>
</evidence>
<name>A0A8S0T0A6_OLEEU</name>
<feature type="region of interest" description="Disordered" evidence="1">
    <location>
        <begin position="64"/>
        <end position="95"/>
    </location>
</feature>
<dbReference type="Proteomes" id="UP000594638">
    <property type="component" value="Unassembled WGS sequence"/>
</dbReference>
<reference evidence="3 4" key="1">
    <citation type="submission" date="2019-12" db="EMBL/GenBank/DDBJ databases">
        <authorList>
            <person name="Alioto T."/>
            <person name="Alioto T."/>
            <person name="Gomez Garrido J."/>
        </authorList>
    </citation>
    <scope>NUCLEOTIDE SEQUENCE [LARGE SCALE GENOMIC DNA]</scope>
</reference>
<evidence type="ECO:0000313" key="3">
    <source>
        <dbReference type="EMBL" id="CAA2998029.1"/>
    </source>
</evidence>
<dbReference type="Gramene" id="OE9A104245T1">
    <property type="protein sequence ID" value="OE9A104245C1"/>
    <property type="gene ID" value="OE9A104245"/>
</dbReference>
<comment type="caution">
    <text evidence="3">The sequence shown here is derived from an EMBL/GenBank/DDBJ whole genome shotgun (WGS) entry which is preliminary data.</text>
</comment>
<sequence>MAMNVYLTTFVFLLVYTHILSTTALPITRRFVSSEEKVAIKKLSQDIGRVELADTERTKYESIKTETVQDYADPKPNPVLAPVRPHPDAPPMGAD</sequence>
<dbReference type="AlphaFoldDB" id="A0A8S0T0A6"/>
<feature type="signal peptide" evidence="2">
    <location>
        <begin position="1"/>
        <end position="24"/>
    </location>
</feature>
<accession>A0A8S0T0A6</accession>